<keyword evidence="7" id="KW-0479">Metal-binding</keyword>
<comment type="cofactor">
    <cofactor evidence="7">
        <name>Mg(2+)</name>
        <dbReference type="ChEBI" id="CHEBI:18420"/>
    </cofactor>
</comment>
<feature type="binding site" evidence="6">
    <location>
        <begin position="15"/>
        <end position="19"/>
    </location>
    <ligand>
        <name>ATP</name>
        <dbReference type="ChEBI" id="CHEBI:30616"/>
    </ligand>
</feature>
<evidence type="ECO:0000313" key="9">
    <source>
        <dbReference type="Proteomes" id="UP001634394"/>
    </source>
</evidence>
<dbReference type="InterPro" id="IPR002698">
    <property type="entry name" value="FTHF_cligase"/>
</dbReference>
<evidence type="ECO:0000256" key="4">
    <source>
        <dbReference type="ARBA" id="ARBA00036539"/>
    </source>
</evidence>
<organism evidence="8 9">
    <name type="scientific">Sinanodonta woodiana</name>
    <name type="common">Chinese pond mussel</name>
    <name type="synonym">Anodonta woodiana</name>
    <dbReference type="NCBI Taxonomy" id="1069815"/>
    <lineage>
        <taxon>Eukaryota</taxon>
        <taxon>Metazoa</taxon>
        <taxon>Spiralia</taxon>
        <taxon>Lophotrochozoa</taxon>
        <taxon>Mollusca</taxon>
        <taxon>Bivalvia</taxon>
        <taxon>Autobranchia</taxon>
        <taxon>Heteroconchia</taxon>
        <taxon>Palaeoheterodonta</taxon>
        <taxon>Unionida</taxon>
        <taxon>Unionoidea</taxon>
        <taxon>Unionidae</taxon>
        <taxon>Unioninae</taxon>
        <taxon>Sinanodonta</taxon>
    </lineage>
</organism>
<evidence type="ECO:0000256" key="2">
    <source>
        <dbReference type="ARBA" id="ARBA00022741"/>
    </source>
</evidence>
<dbReference type="Proteomes" id="UP001634394">
    <property type="component" value="Unassembled WGS sequence"/>
</dbReference>
<evidence type="ECO:0000256" key="3">
    <source>
        <dbReference type="ARBA" id="ARBA00022840"/>
    </source>
</evidence>
<protein>
    <recommendedName>
        <fullName evidence="5 7">5-formyltetrahydrofolate cyclo-ligase</fullName>
        <ecNumber evidence="5 7">6.3.3.2</ecNumber>
    </recommendedName>
</protein>
<dbReference type="PANTHER" id="PTHR23407">
    <property type="entry name" value="ATPASE INHIBITOR/5-FORMYLTETRAHYDROFOLATE CYCLO-LIGASE"/>
    <property type="match status" value="1"/>
</dbReference>
<dbReference type="InterPro" id="IPR037171">
    <property type="entry name" value="NagB/RpiA_transferase-like"/>
</dbReference>
<reference evidence="8 9" key="1">
    <citation type="submission" date="2024-11" db="EMBL/GenBank/DDBJ databases">
        <title>Chromosome-level genome assembly of the freshwater bivalve Anodonta woodiana.</title>
        <authorList>
            <person name="Chen X."/>
        </authorList>
    </citation>
    <scope>NUCLEOTIDE SEQUENCE [LARGE SCALE GENOMIC DNA]</scope>
    <source>
        <strain evidence="8">MN2024</strain>
        <tissue evidence="8">Gills</tissue>
    </source>
</reference>
<dbReference type="FunFam" id="3.40.50.10420:FF:000007">
    <property type="entry name" value="5-formyltetrahydrofolate cyclo-ligase"/>
    <property type="match status" value="1"/>
</dbReference>
<accession>A0ABD3W0J9</accession>
<evidence type="ECO:0000313" key="8">
    <source>
        <dbReference type="EMBL" id="KAL3866140.1"/>
    </source>
</evidence>
<comment type="similarity">
    <text evidence="1 7">Belongs to the 5-formyltetrahydrofolate cyclo-ligase family.</text>
</comment>
<name>A0ABD3W0J9_SINWO</name>
<dbReference type="Gene3D" id="3.40.50.10420">
    <property type="entry name" value="NagB/RpiA/CoA transferase-like"/>
    <property type="match status" value="1"/>
</dbReference>
<dbReference type="PANTHER" id="PTHR23407:SF1">
    <property type="entry name" value="5-FORMYLTETRAHYDROFOLATE CYCLO-LIGASE"/>
    <property type="match status" value="1"/>
</dbReference>
<feature type="binding site" evidence="6">
    <location>
        <begin position="148"/>
        <end position="156"/>
    </location>
    <ligand>
        <name>ATP</name>
        <dbReference type="ChEBI" id="CHEBI:30616"/>
    </ligand>
</feature>
<sequence length="206" mass="23429">MSRMTGTLTPIQLAKAALRKEIKIRLANMTDGERERQSDIVTQKLLQLPMLKSSHRVSLYLNMNDEVQTIGILKHLLASDHACFIPHYSGSCMKMVQLKSWEDYLSLPETKWKIKQPKNTDDRPDALETGGLDLILVPGLGFTRKGDRLGRGKGYYDSYVRKCEETGKRPLLIALAFYEQICDTIPVSEMDRAVDVVLFPEKDELD</sequence>
<feature type="binding site" evidence="6">
    <location>
        <position position="61"/>
    </location>
    <ligand>
        <name>substrate</name>
    </ligand>
</feature>
<dbReference type="GO" id="GO:0046872">
    <property type="term" value="F:metal ion binding"/>
    <property type="evidence" value="ECO:0007669"/>
    <property type="project" value="UniProtKB-KW"/>
</dbReference>
<dbReference type="AlphaFoldDB" id="A0ABD3W0J9"/>
<evidence type="ECO:0000256" key="1">
    <source>
        <dbReference type="ARBA" id="ARBA00010638"/>
    </source>
</evidence>
<dbReference type="SUPFAM" id="SSF100950">
    <property type="entry name" value="NagB/RpiA/CoA transferase-like"/>
    <property type="match status" value="1"/>
</dbReference>
<keyword evidence="3 6" id="KW-0067">ATP-binding</keyword>
<keyword evidence="7" id="KW-0460">Magnesium</keyword>
<dbReference type="EC" id="6.3.3.2" evidence="5 7"/>
<proteinExistence type="inferred from homology"/>
<dbReference type="EMBL" id="JBJQND010000009">
    <property type="protein sequence ID" value="KAL3866140.1"/>
    <property type="molecule type" value="Genomic_DNA"/>
</dbReference>
<dbReference type="Pfam" id="PF01812">
    <property type="entry name" value="5-FTHF_cyc-lig"/>
    <property type="match status" value="1"/>
</dbReference>
<dbReference type="GO" id="GO:0030272">
    <property type="term" value="F:5-formyltetrahydrofolate cyclo-ligase activity"/>
    <property type="evidence" value="ECO:0007669"/>
    <property type="project" value="UniProtKB-EC"/>
</dbReference>
<dbReference type="InterPro" id="IPR024185">
    <property type="entry name" value="FTHF_cligase-like_sf"/>
</dbReference>
<gene>
    <name evidence="8" type="ORF">ACJMK2_043469</name>
</gene>
<dbReference type="NCBIfam" id="TIGR02727">
    <property type="entry name" value="MTHFS_bact"/>
    <property type="match status" value="1"/>
</dbReference>
<comment type="catalytic activity">
    <reaction evidence="4 7">
        <text>(6S)-5-formyl-5,6,7,8-tetrahydrofolate + ATP = (6R)-5,10-methenyltetrahydrofolate + ADP + phosphate</text>
        <dbReference type="Rhea" id="RHEA:10488"/>
        <dbReference type="ChEBI" id="CHEBI:30616"/>
        <dbReference type="ChEBI" id="CHEBI:43474"/>
        <dbReference type="ChEBI" id="CHEBI:57455"/>
        <dbReference type="ChEBI" id="CHEBI:57457"/>
        <dbReference type="ChEBI" id="CHEBI:456216"/>
        <dbReference type="EC" id="6.3.3.2"/>
    </reaction>
</comment>
<keyword evidence="9" id="KW-1185">Reference proteome</keyword>
<dbReference type="GO" id="GO:0005524">
    <property type="term" value="F:ATP binding"/>
    <property type="evidence" value="ECO:0007669"/>
    <property type="project" value="UniProtKB-KW"/>
</dbReference>
<comment type="caution">
    <text evidence="8">The sequence shown here is derived from an EMBL/GenBank/DDBJ whole genome shotgun (WGS) entry which is preliminary data.</text>
</comment>
<feature type="binding site" evidence="6">
    <location>
        <position position="66"/>
    </location>
    <ligand>
        <name>substrate</name>
    </ligand>
</feature>
<keyword evidence="2 6" id="KW-0547">Nucleotide-binding</keyword>
<evidence type="ECO:0000256" key="5">
    <source>
        <dbReference type="ARBA" id="ARBA00038966"/>
    </source>
</evidence>
<evidence type="ECO:0000256" key="6">
    <source>
        <dbReference type="PIRSR" id="PIRSR006806-1"/>
    </source>
</evidence>
<evidence type="ECO:0000256" key="7">
    <source>
        <dbReference type="RuleBase" id="RU361279"/>
    </source>
</evidence>
<dbReference type="PIRSF" id="PIRSF006806">
    <property type="entry name" value="FTHF_cligase"/>
    <property type="match status" value="1"/>
</dbReference>